<dbReference type="GO" id="GO:0016787">
    <property type="term" value="F:hydrolase activity"/>
    <property type="evidence" value="ECO:0007669"/>
    <property type="project" value="UniProtKB-KW"/>
</dbReference>
<keyword evidence="3" id="KW-1185">Reference proteome</keyword>
<dbReference type="AlphaFoldDB" id="A0A9Y2B8U4"/>
<gene>
    <name evidence="2" type="ORF">QQX03_02270</name>
</gene>
<dbReference type="InterPro" id="IPR000086">
    <property type="entry name" value="NUDIX_hydrolase_dom"/>
</dbReference>
<evidence type="ECO:0000313" key="2">
    <source>
        <dbReference type="EMBL" id="WIW95954.1"/>
    </source>
</evidence>
<dbReference type="EC" id="3.6.-.-" evidence="2"/>
<proteinExistence type="predicted"/>
<dbReference type="RefSeq" id="WP_285976266.1">
    <property type="nucleotide sequence ID" value="NZ_CP127221.1"/>
</dbReference>
<dbReference type="Gene3D" id="3.90.79.10">
    <property type="entry name" value="Nucleoside Triphosphate Pyrophosphohydrolase"/>
    <property type="match status" value="1"/>
</dbReference>
<dbReference type="InterPro" id="IPR015797">
    <property type="entry name" value="NUDIX_hydrolase-like_dom_sf"/>
</dbReference>
<name>A0A9Y2B8U4_9SPHN</name>
<reference evidence="2 3" key="1">
    <citation type="submission" date="2023-06" db="EMBL/GenBank/DDBJ databases">
        <title>Altererythrobacter rubellus NBRC 112769 genome.</title>
        <authorList>
            <person name="Zhang K."/>
        </authorList>
    </citation>
    <scope>NUCLEOTIDE SEQUENCE [LARGE SCALE GENOMIC DNA]</scope>
    <source>
        <strain evidence="2 3">NBRC 112769</strain>
    </source>
</reference>
<evidence type="ECO:0000313" key="3">
    <source>
        <dbReference type="Proteomes" id="UP001231445"/>
    </source>
</evidence>
<dbReference type="PROSITE" id="PS51462">
    <property type="entry name" value="NUDIX"/>
    <property type="match status" value="1"/>
</dbReference>
<evidence type="ECO:0000259" key="1">
    <source>
        <dbReference type="PROSITE" id="PS51462"/>
    </source>
</evidence>
<accession>A0A9Y2B8U4</accession>
<keyword evidence="2" id="KW-0378">Hydrolase</keyword>
<protein>
    <submittedName>
        <fullName evidence="2">NUDIX hydrolase</fullName>
        <ecNumber evidence="2">3.6.-.-</ecNumber>
    </submittedName>
</protein>
<feature type="domain" description="Nudix hydrolase" evidence="1">
    <location>
        <begin position="111"/>
        <end position="236"/>
    </location>
</feature>
<dbReference type="EMBL" id="CP127221">
    <property type="protein sequence ID" value="WIW95954.1"/>
    <property type="molecule type" value="Genomic_DNA"/>
</dbReference>
<organism evidence="2 3">
    <name type="scientific">Altererythrobacter rubellus</name>
    <dbReference type="NCBI Taxonomy" id="2173831"/>
    <lineage>
        <taxon>Bacteria</taxon>
        <taxon>Pseudomonadati</taxon>
        <taxon>Pseudomonadota</taxon>
        <taxon>Alphaproteobacteria</taxon>
        <taxon>Sphingomonadales</taxon>
        <taxon>Erythrobacteraceae</taxon>
        <taxon>Altererythrobacter</taxon>
    </lineage>
</organism>
<sequence>MRNFNLEEAARTAVREGRPVCILDELIPTGVISIKMVPPEVVQDVPERVDEIANKNWEKIWADGLFNGIICAAKSIHTSGEYIEIDLVEIDYKTFRATDLIIEGVEGYFPPLAVGVHALLLGSQSILALRLADGTLGTPGGAVDVDDFAAGEVPFVNALLREIAEEAGIQTEQDAVKICGAYIVHNPLHLVFVYVAILEDKIIASVDVDRTLEEEKIVGIQPVKINEISSLPNSIHDALGLCISSASRLGYL</sequence>
<dbReference type="Proteomes" id="UP001231445">
    <property type="component" value="Chromosome"/>
</dbReference>
<dbReference type="KEGG" id="arue:QQX03_02270"/>
<dbReference type="CDD" id="cd02883">
    <property type="entry name" value="NUDIX_Hydrolase"/>
    <property type="match status" value="1"/>
</dbReference>
<dbReference type="SUPFAM" id="SSF55811">
    <property type="entry name" value="Nudix"/>
    <property type="match status" value="1"/>
</dbReference>